<feature type="repeat" description="ANK" evidence="3">
    <location>
        <begin position="84"/>
        <end position="116"/>
    </location>
</feature>
<dbReference type="FunFam" id="1.10.750.20:FF:000001">
    <property type="entry name" value="Ankyrin repeat and SOCS box containing 1"/>
    <property type="match status" value="1"/>
</dbReference>
<dbReference type="EMBL" id="OE839711">
    <property type="protein sequence ID" value="CAD7588314.1"/>
    <property type="molecule type" value="Genomic_DNA"/>
</dbReference>
<dbReference type="InterPro" id="IPR002110">
    <property type="entry name" value="Ankyrin_rpt"/>
</dbReference>
<feature type="repeat" description="ANK" evidence="3">
    <location>
        <begin position="440"/>
        <end position="472"/>
    </location>
</feature>
<dbReference type="GO" id="GO:0035556">
    <property type="term" value="P:intracellular signal transduction"/>
    <property type="evidence" value="ECO:0007669"/>
    <property type="project" value="InterPro"/>
</dbReference>
<keyword evidence="2 3" id="KW-0040">ANK repeat</keyword>
<feature type="repeat" description="ANK" evidence="3">
    <location>
        <begin position="341"/>
        <end position="373"/>
    </location>
</feature>
<sequence length="768" mass="85792">MGAQSHLENIITYLHIFLRGLHTPTRWRTDVTYDLMDVHIQARAEWQHCGPWSVLPCGGDQLLHVEFDRCPRPLVLSLKFAMNSLEEELHDAVSKGNKESVNNLLKEGANMNIICSSGRTPLGVAAQMGNTTVLKILLSTICVPQPLPEAVSEGFNQLHRHKHKTKKRKEHVQGSIKRHSESVNRNKETASKKNILKTTSSSVSNQESHFEKNKKVEMDSSLNNIEGSGCSNAKQNSGYFIIVHKETGCPDETAMRQAVDGQFYDGLKQNTENVACALNDIRTPDGMDRLEWDVEVEEKSDADVEEDSWMALYRWYADILDKTGSLLQLPQPCDVNHQDAYGRCAVHYAAEHGHLEALEMLKAAGCRLDHGDLDNLTPLHLAAARDHYEVVTMLLNAGVEVNCKTSDKTSALHIAASRGFVDTVQVLLDRGAHIDSLDSSDRTPLMLAVSRRHEDVVALLIKYGAKVNIEEIHGAIPPVCKMPLLLFVRCSLSAGYTPLCEAVWQKAVLIGKMLLDAGAKVTQSHHLLHYAVMHRHRDMVELLLRAGSIVNLRDDSGNTPLILAASAGVNYPNALTGSTPLHLLVEHTFDVAPSYATFKQMFHLFRSHGASLNVRTCTGGDTPLFRAMLMKRYQAAALLICHGTDVNLYDADACVVDNLFLARKRNHFPLARMLVFAGFDLQHYTPDLPPLSEVPQADVDPLTGWLLYMKHNPMRLMDLCRLVVRRQFGENVYKMVDSLYLPRLLKSYLLLKDIDVNEDIVSSKCKCE</sequence>
<dbReference type="Pfam" id="PF12796">
    <property type="entry name" value="Ank_2"/>
    <property type="match status" value="3"/>
</dbReference>
<dbReference type="InterPro" id="IPR036036">
    <property type="entry name" value="SOCS_box-like_dom_sf"/>
</dbReference>
<feature type="repeat" description="ANK" evidence="3">
    <location>
        <begin position="117"/>
        <end position="139"/>
    </location>
</feature>
<dbReference type="PROSITE" id="PS50297">
    <property type="entry name" value="ANK_REP_REGION"/>
    <property type="match status" value="6"/>
</dbReference>
<dbReference type="PROSITE" id="PS50225">
    <property type="entry name" value="SOCS"/>
    <property type="match status" value="1"/>
</dbReference>
<proteinExistence type="predicted"/>
<dbReference type="SMART" id="SM00969">
    <property type="entry name" value="SOCS_box"/>
    <property type="match status" value="1"/>
</dbReference>
<protein>
    <recommendedName>
        <fullName evidence="5">SOCS box domain-containing protein</fullName>
    </recommendedName>
</protein>
<feature type="repeat" description="ANK" evidence="3">
    <location>
        <begin position="374"/>
        <end position="406"/>
    </location>
</feature>
<evidence type="ECO:0000256" key="4">
    <source>
        <dbReference type="SAM" id="MobiDB-lite"/>
    </source>
</evidence>
<evidence type="ECO:0000256" key="2">
    <source>
        <dbReference type="ARBA" id="ARBA00023043"/>
    </source>
</evidence>
<feature type="repeat" description="ANK" evidence="3">
    <location>
        <begin position="619"/>
        <end position="651"/>
    </location>
</feature>
<dbReference type="Gene3D" id="1.25.40.20">
    <property type="entry name" value="Ankyrin repeat-containing domain"/>
    <property type="match status" value="5"/>
</dbReference>
<keyword evidence="1" id="KW-0677">Repeat</keyword>
<feature type="region of interest" description="Disordered" evidence="4">
    <location>
        <begin position="161"/>
        <end position="213"/>
    </location>
</feature>
<feature type="repeat" description="ANK" evidence="3">
    <location>
        <begin position="523"/>
        <end position="555"/>
    </location>
</feature>
<evidence type="ECO:0000256" key="3">
    <source>
        <dbReference type="PROSITE-ProRule" id="PRU00023"/>
    </source>
</evidence>
<dbReference type="InterPro" id="IPR036770">
    <property type="entry name" value="Ankyrin_rpt-contain_sf"/>
</dbReference>
<name>A0A7R9JRZ8_TIMGE</name>
<feature type="compositionally biased region" description="Basic residues" evidence="4">
    <location>
        <begin position="161"/>
        <end position="170"/>
    </location>
</feature>
<evidence type="ECO:0000256" key="1">
    <source>
        <dbReference type="ARBA" id="ARBA00022737"/>
    </source>
</evidence>
<dbReference type="CDD" id="cd03587">
    <property type="entry name" value="SOCS"/>
    <property type="match status" value="1"/>
</dbReference>
<evidence type="ECO:0000259" key="5">
    <source>
        <dbReference type="PROSITE" id="PS50225"/>
    </source>
</evidence>
<feature type="compositionally biased region" description="Basic and acidic residues" evidence="4">
    <location>
        <begin position="178"/>
        <end position="191"/>
    </location>
</feature>
<reference evidence="6" key="1">
    <citation type="submission" date="2020-11" db="EMBL/GenBank/DDBJ databases">
        <authorList>
            <person name="Tran Van P."/>
        </authorList>
    </citation>
    <scope>NUCLEOTIDE SEQUENCE</scope>
</reference>
<dbReference type="PROSITE" id="PS50088">
    <property type="entry name" value="ANK_REPEAT"/>
    <property type="match status" value="8"/>
</dbReference>
<evidence type="ECO:0000313" key="6">
    <source>
        <dbReference type="EMBL" id="CAD7588314.1"/>
    </source>
</evidence>
<organism evidence="6">
    <name type="scientific">Timema genevievae</name>
    <name type="common">Walking stick</name>
    <dbReference type="NCBI Taxonomy" id="629358"/>
    <lineage>
        <taxon>Eukaryota</taxon>
        <taxon>Metazoa</taxon>
        <taxon>Ecdysozoa</taxon>
        <taxon>Arthropoda</taxon>
        <taxon>Hexapoda</taxon>
        <taxon>Insecta</taxon>
        <taxon>Pterygota</taxon>
        <taxon>Neoptera</taxon>
        <taxon>Polyneoptera</taxon>
        <taxon>Phasmatodea</taxon>
        <taxon>Timematodea</taxon>
        <taxon>Timematoidea</taxon>
        <taxon>Timematidae</taxon>
        <taxon>Timema</taxon>
    </lineage>
</organism>
<feature type="compositionally biased region" description="Polar residues" evidence="4">
    <location>
        <begin position="196"/>
        <end position="207"/>
    </location>
</feature>
<gene>
    <name evidence="6" type="ORF">TGEB3V08_LOCUS2391</name>
</gene>
<dbReference type="AlphaFoldDB" id="A0A7R9JRZ8"/>
<feature type="repeat" description="ANK" evidence="3">
    <location>
        <begin position="407"/>
        <end position="439"/>
    </location>
</feature>
<dbReference type="SUPFAM" id="SSF48403">
    <property type="entry name" value="Ankyrin repeat"/>
    <property type="match status" value="2"/>
</dbReference>
<dbReference type="PANTHER" id="PTHR24166">
    <property type="entry name" value="ROLLING PEBBLES, ISOFORM B"/>
    <property type="match status" value="1"/>
</dbReference>
<accession>A0A7R9JRZ8</accession>
<dbReference type="SMART" id="SM00248">
    <property type="entry name" value="ANK"/>
    <property type="match status" value="10"/>
</dbReference>
<dbReference type="Gene3D" id="1.10.750.20">
    <property type="entry name" value="SOCS box"/>
    <property type="match status" value="1"/>
</dbReference>
<dbReference type="InterPro" id="IPR050889">
    <property type="entry name" value="Dendritic_Spine_Reg/Scaffold"/>
</dbReference>
<dbReference type="PANTHER" id="PTHR24166:SF48">
    <property type="entry name" value="PROTEIN VAPYRIN"/>
    <property type="match status" value="1"/>
</dbReference>
<feature type="domain" description="SOCS box" evidence="5">
    <location>
        <begin position="701"/>
        <end position="755"/>
    </location>
</feature>
<dbReference type="InterPro" id="IPR001496">
    <property type="entry name" value="SOCS_box"/>
</dbReference>
<dbReference type="SUPFAM" id="SSF158235">
    <property type="entry name" value="SOCS box-like"/>
    <property type="match status" value="1"/>
</dbReference>
<dbReference type="PRINTS" id="PR01415">
    <property type="entry name" value="ANKYRIN"/>
</dbReference>
<dbReference type="Pfam" id="PF07525">
    <property type="entry name" value="SOCS_box"/>
    <property type="match status" value="1"/>
</dbReference>